<dbReference type="RefSeq" id="WP_047252391.1">
    <property type="nucleotide sequence ID" value="NZ_CP011545.1"/>
</dbReference>
<keyword evidence="3" id="KW-0067">ATP-binding</keyword>
<dbReference type="KEGG" id="cted:CTEST_02505"/>
<keyword evidence="7" id="KW-1185">Reference proteome</keyword>
<evidence type="ECO:0000256" key="2">
    <source>
        <dbReference type="ARBA" id="ARBA00022801"/>
    </source>
</evidence>
<evidence type="ECO:0000256" key="3">
    <source>
        <dbReference type="ARBA" id="ARBA00022840"/>
    </source>
</evidence>
<dbReference type="InterPro" id="IPR003778">
    <property type="entry name" value="CT_A_B"/>
</dbReference>
<dbReference type="Pfam" id="PF02682">
    <property type="entry name" value="CT_C_D"/>
    <property type="match status" value="1"/>
</dbReference>
<evidence type="ECO:0000256" key="1">
    <source>
        <dbReference type="ARBA" id="ARBA00022741"/>
    </source>
</evidence>
<dbReference type="SMART" id="SM00796">
    <property type="entry name" value="AHS1"/>
    <property type="match status" value="1"/>
</dbReference>
<dbReference type="SUPFAM" id="SSF50891">
    <property type="entry name" value="Cyclophilin-like"/>
    <property type="match status" value="2"/>
</dbReference>
<dbReference type="AlphaFoldDB" id="A0A0G3H3H0"/>
<dbReference type="GO" id="GO:0005524">
    <property type="term" value="F:ATP binding"/>
    <property type="evidence" value="ECO:0007669"/>
    <property type="project" value="UniProtKB-KW"/>
</dbReference>
<evidence type="ECO:0000259" key="5">
    <source>
        <dbReference type="SMART" id="SM00797"/>
    </source>
</evidence>
<protein>
    <submittedName>
        <fullName evidence="6">Biotin-dependent carboxylase-like protein</fullName>
    </submittedName>
</protein>
<sequence>MSAVVHRVGTRAVLVELPELIDVMAWHASLSAQPLPGQTEVIAAATTVLVKTSSPRSAHQAAKALRDYTPTVSAEQDGKTVSIDVVYDGEDLAEVAAMLSISPDELIARHTSQTWLAAFGGFAPGFTYCVPTSGEWEIARRDSPRTQVPAGAVGLAGNFSAVYPRTSPGGWQLIGHTDAPMWDASADSPALLSPGDTVTYRAVRERVSVTPTPQHGEAPSPAQPALTVLSSGMQTLFQDLGRPGHGDIGVNSSGAVDRGSAWTANSLLGNDRHATLLENIGGLRLEALVDTVLAVTGAHAEVTITDAKDVSSSRPLAAPLHLTAGSTLTVSPPDEGMRSYLAVRGGFVAPQTLGSSSTDILSGLGPAPVSEGETLSVGEAARSAAVGKQCPNPLLTGDIRCVRGPRADWFSREEQRRFTTMEWSVTSQSNRVGVRLDAPEPLTRTRDGELASEGMISGSIQVPPSGLPVIFLADHPVTGGYPVIGTVVAEDLDIVAQLSPGATVRFVFVDPDTFAEDPS</sequence>
<evidence type="ECO:0000313" key="6">
    <source>
        <dbReference type="EMBL" id="AKK07956.1"/>
    </source>
</evidence>
<reference evidence="7" key="2">
    <citation type="submission" date="2015-05" db="EMBL/GenBank/DDBJ databases">
        <title>Complete genome sequence of Corynebacterium testudinoris DSM 44614, recovered from necrotic lesions in the mouth of a tortoise.</title>
        <authorList>
            <person name="Ruckert C."/>
            <person name="Albersmeier A."/>
            <person name="Winkler A."/>
            <person name="Tauch A."/>
        </authorList>
    </citation>
    <scope>NUCLEOTIDE SEQUENCE [LARGE SCALE GENOMIC DNA]</scope>
    <source>
        <strain evidence="7">DSM 44614</strain>
    </source>
</reference>
<keyword evidence="2" id="KW-0378">Hydrolase</keyword>
<dbReference type="PANTHER" id="PTHR43309">
    <property type="entry name" value="5-OXOPROLINASE SUBUNIT C"/>
    <property type="match status" value="1"/>
</dbReference>
<accession>A0A0G3H3H0</accession>
<dbReference type="Gene3D" id="2.40.100.10">
    <property type="entry name" value="Cyclophilin-like"/>
    <property type="match status" value="2"/>
</dbReference>
<feature type="domain" description="Carboxyltransferase" evidence="4">
    <location>
        <begin position="3"/>
        <end position="192"/>
    </location>
</feature>
<feature type="domain" description="Carboxyltransferase" evidence="5">
    <location>
        <begin position="247"/>
        <end position="519"/>
    </location>
</feature>
<dbReference type="InterPro" id="IPR052708">
    <property type="entry name" value="PxpC"/>
</dbReference>
<proteinExistence type="predicted"/>
<name>A0A0G3H3H0_9CORY</name>
<dbReference type="PATRIC" id="fig|136857.5.peg.491"/>
<dbReference type="Gene3D" id="3.30.1360.40">
    <property type="match status" value="1"/>
</dbReference>
<dbReference type="InterPro" id="IPR003833">
    <property type="entry name" value="CT_C_D"/>
</dbReference>
<dbReference type="STRING" id="136857.CTEST_02505"/>
<dbReference type="GO" id="GO:0016787">
    <property type="term" value="F:hydrolase activity"/>
    <property type="evidence" value="ECO:0007669"/>
    <property type="project" value="UniProtKB-KW"/>
</dbReference>
<dbReference type="InterPro" id="IPR029000">
    <property type="entry name" value="Cyclophilin-like_dom_sf"/>
</dbReference>
<keyword evidence="1" id="KW-0547">Nucleotide-binding</keyword>
<dbReference type="EMBL" id="CP011545">
    <property type="protein sequence ID" value="AKK07956.1"/>
    <property type="molecule type" value="Genomic_DNA"/>
</dbReference>
<dbReference type="PANTHER" id="PTHR43309:SF3">
    <property type="entry name" value="5-OXOPROLINASE SUBUNIT C"/>
    <property type="match status" value="1"/>
</dbReference>
<reference evidence="6 7" key="1">
    <citation type="journal article" date="2015" name="Genome Announc.">
        <title>Complete Genome Sequence of the Type Strain Corynebacterium testudinoris DSM 44614, Recovered from Necrotic Lesions in the Mouth of a Tortoise.</title>
        <authorList>
            <person name="Ruckert C."/>
            <person name="Kriete M."/>
            <person name="Jaenicke S."/>
            <person name="Winkler A."/>
            <person name="Tauch A."/>
        </authorList>
    </citation>
    <scope>NUCLEOTIDE SEQUENCE [LARGE SCALE GENOMIC DNA]</scope>
    <source>
        <strain evidence="6 7">DSM 44614</strain>
    </source>
</reference>
<dbReference type="Proteomes" id="UP000035540">
    <property type="component" value="Chromosome"/>
</dbReference>
<dbReference type="Pfam" id="PF02626">
    <property type="entry name" value="CT_A_B"/>
    <property type="match status" value="1"/>
</dbReference>
<organism evidence="6 7">
    <name type="scientific">Corynebacterium testudinoris</name>
    <dbReference type="NCBI Taxonomy" id="136857"/>
    <lineage>
        <taxon>Bacteria</taxon>
        <taxon>Bacillati</taxon>
        <taxon>Actinomycetota</taxon>
        <taxon>Actinomycetes</taxon>
        <taxon>Mycobacteriales</taxon>
        <taxon>Corynebacteriaceae</taxon>
        <taxon>Corynebacterium</taxon>
    </lineage>
</organism>
<gene>
    <name evidence="6" type="ORF">CTEST_02505</name>
</gene>
<dbReference type="SMART" id="SM00797">
    <property type="entry name" value="AHS2"/>
    <property type="match status" value="1"/>
</dbReference>
<evidence type="ECO:0000259" key="4">
    <source>
        <dbReference type="SMART" id="SM00796"/>
    </source>
</evidence>
<evidence type="ECO:0000313" key="7">
    <source>
        <dbReference type="Proteomes" id="UP000035540"/>
    </source>
</evidence>
<dbReference type="NCBIfam" id="TIGR00724">
    <property type="entry name" value="urea_amlyse_rel"/>
    <property type="match status" value="1"/>
</dbReference>